<dbReference type="EMBL" id="SHBK01000008">
    <property type="protein sequence ID" value="RZO24556.1"/>
    <property type="molecule type" value="Genomic_DNA"/>
</dbReference>
<evidence type="ECO:0000256" key="2">
    <source>
        <dbReference type="ARBA" id="ARBA00022737"/>
    </source>
</evidence>
<dbReference type="PANTHER" id="PTHR23416">
    <property type="entry name" value="SIALIC ACID SYNTHASE-RELATED"/>
    <property type="match status" value="1"/>
</dbReference>
<dbReference type="PROSITE" id="PS00101">
    <property type="entry name" value="HEXAPEP_TRANSFERASES"/>
    <property type="match status" value="1"/>
</dbReference>
<dbReference type="InterPro" id="IPR001451">
    <property type="entry name" value="Hexapep"/>
</dbReference>
<dbReference type="Pfam" id="PF00132">
    <property type="entry name" value="Hexapep"/>
    <property type="match status" value="1"/>
</dbReference>
<accession>A0A520MTP0</accession>
<dbReference type="SUPFAM" id="SSF51161">
    <property type="entry name" value="Trimeric LpxA-like enzymes"/>
    <property type="match status" value="1"/>
</dbReference>
<organism evidence="4 5">
    <name type="scientific">SAR86 cluster bacterium</name>
    <dbReference type="NCBI Taxonomy" id="2030880"/>
    <lineage>
        <taxon>Bacteria</taxon>
        <taxon>Pseudomonadati</taxon>
        <taxon>Pseudomonadota</taxon>
        <taxon>Gammaproteobacteria</taxon>
        <taxon>SAR86 cluster</taxon>
    </lineage>
</organism>
<evidence type="ECO:0000256" key="1">
    <source>
        <dbReference type="ARBA" id="ARBA00022679"/>
    </source>
</evidence>
<keyword evidence="3 4" id="KW-0012">Acyltransferase</keyword>
<evidence type="ECO:0000313" key="4">
    <source>
        <dbReference type="EMBL" id="RZO24556.1"/>
    </source>
</evidence>
<proteinExistence type="predicted"/>
<dbReference type="Gene3D" id="2.160.10.10">
    <property type="entry name" value="Hexapeptide repeat proteins"/>
    <property type="match status" value="1"/>
</dbReference>
<comment type="caution">
    <text evidence="4">The sequence shown here is derived from an EMBL/GenBank/DDBJ whole genome shotgun (WGS) entry which is preliminary data.</text>
</comment>
<dbReference type="GO" id="GO:0016746">
    <property type="term" value="F:acyltransferase activity"/>
    <property type="evidence" value="ECO:0007669"/>
    <property type="project" value="UniProtKB-KW"/>
</dbReference>
<dbReference type="Proteomes" id="UP000316449">
    <property type="component" value="Unassembled WGS sequence"/>
</dbReference>
<evidence type="ECO:0000313" key="5">
    <source>
        <dbReference type="Proteomes" id="UP000316449"/>
    </source>
</evidence>
<dbReference type="InterPro" id="IPR018357">
    <property type="entry name" value="Hexapep_transf_CS"/>
</dbReference>
<keyword evidence="2" id="KW-0677">Repeat</keyword>
<reference evidence="4 5" key="1">
    <citation type="submission" date="2019-02" db="EMBL/GenBank/DDBJ databases">
        <title>Prokaryotic population dynamics and viral predation in marine succession experiment using metagenomics: the confinement effect.</title>
        <authorList>
            <person name="Haro-Moreno J.M."/>
            <person name="Rodriguez-Valera F."/>
            <person name="Lopez-Perez M."/>
        </authorList>
    </citation>
    <scope>NUCLEOTIDE SEQUENCE [LARGE SCALE GENOMIC DNA]</scope>
    <source>
        <strain evidence="4">MED-G165</strain>
    </source>
</reference>
<dbReference type="CDD" id="cd04647">
    <property type="entry name" value="LbH_MAT_like"/>
    <property type="match status" value="1"/>
</dbReference>
<dbReference type="AlphaFoldDB" id="A0A520MTP0"/>
<keyword evidence="1 4" id="KW-0808">Transferase</keyword>
<evidence type="ECO:0000256" key="3">
    <source>
        <dbReference type="ARBA" id="ARBA00023315"/>
    </source>
</evidence>
<sequence length="226" mass="25291">MSKLTARYVNHFVRPQFKHLGKGTVFFKPQFIKLFGSNISVGDFPTFISAPDDYIQITSWDAGEWNGEVDIGSYVLISPGVRIMAADKISIGDSCMFGHGACITDADWHGIYDRTKVVGDPKPVVLEENVWVGEDAMICKGVRIGANSIIGARSVVTKDIPNNTIYAGNPATFIRNLDEGEFITRKDFFKDPIKLAHDFDLLDQYSLGNNTLWGWIKSIVWRDKTH</sequence>
<name>A0A520MTP0_9GAMM</name>
<protein>
    <submittedName>
        <fullName evidence="4">Acyltransferase</fullName>
    </submittedName>
</protein>
<gene>
    <name evidence="4" type="ORF">EVA98_01120</name>
</gene>
<dbReference type="InterPro" id="IPR051159">
    <property type="entry name" value="Hexapeptide_acetyltransf"/>
</dbReference>
<dbReference type="InterPro" id="IPR011004">
    <property type="entry name" value="Trimer_LpxA-like_sf"/>
</dbReference>